<feature type="region of interest" description="Disordered" evidence="9">
    <location>
        <begin position="1"/>
        <end position="28"/>
    </location>
</feature>
<evidence type="ECO:0000256" key="4">
    <source>
        <dbReference type="ARBA" id="ARBA00022552"/>
    </source>
</evidence>
<evidence type="ECO:0000313" key="11">
    <source>
        <dbReference type="EMBL" id="RHY23111.1"/>
    </source>
</evidence>
<dbReference type="VEuPathDB" id="FungiDB:H257_12020"/>
<keyword evidence="7" id="KW-0687">Ribonucleoprotein</keyword>
<comment type="subcellular location">
    <subcellularLocation>
        <location evidence="1">Nucleus</location>
        <location evidence="1">Nucleolus</location>
    </subcellularLocation>
</comment>
<dbReference type="InterPro" id="IPR041174">
    <property type="entry name" value="KRR1-like_KH1"/>
</dbReference>
<dbReference type="Pfam" id="PF17903">
    <property type="entry name" value="KH_KRR1_1st"/>
    <property type="match status" value="1"/>
</dbReference>
<protein>
    <recommendedName>
        <fullName evidence="8">KRR-R motif-containing protein 1</fullName>
    </recommendedName>
</protein>
<dbReference type="InterPro" id="IPR036612">
    <property type="entry name" value="KH_dom_type_1_sf"/>
</dbReference>
<evidence type="ECO:0000256" key="9">
    <source>
        <dbReference type="SAM" id="MobiDB-lite"/>
    </source>
</evidence>
<reference evidence="11 12" key="1">
    <citation type="submission" date="2018-08" db="EMBL/GenBank/DDBJ databases">
        <title>Aphanomyces genome sequencing and annotation.</title>
        <authorList>
            <person name="Minardi D."/>
            <person name="Oidtmann B."/>
            <person name="Van Der Giezen M."/>
            <person name="Studholme D.J."/>
        </authorList>
    </citation>
    <scope>NUCLEOTIDE SEQUENCE [LARGE SCALE GENOMIC DNA]</scope>
    <source>
        <strain evidence="11 12">Kv</strain>
    </source>
</reference>
<comment type="similarity">
    <text evidence="2">Belongs to the KRR1 family.</text>
</comment>
<dbReference type="Proteomes" id="UP000265427">
    <property type="component" value="Unassembled WGS sequence"/>
</dbReference>
<proteinExistence type="inferred from homology"/>
<keyword evidence="3" id="KW-0690">Ribosome biogenesis</keyword>
<dbReference type="EMBL" id="QUSZ01002189">
    <property type="protein sequence ID" value="RHY23111.1"/>
    <property type="molecule type" value="Genomic_DNA"/>
</dbReference>
<organism evidence="11 12">
    <name type="scientific">Aphanomyces astaci</name>
    <name type="common">Crayfish plague agent</name>
    <dbReference type="NCBI Taxonomy" id="112090"/>
    <lineage>
        <taxon>Eukaryota</taxon>
        <taxon>Sar</taxon>
        <taxon>Stramenopiles</taxon>
        <taxon>Oomycota</taxon>
        <taxon>Saprolegniomycetes</taxon>
        <taxon>Saprolegniales</taxon>
        <taxon>Verrucalvaceae</taxon>
        <taxon>Aphanomyces</taxon>
    </lineage>
</organism>
<comment type="caution">
    <text evidence="11">The sequence shown here is derived from an EMBL/GenBank/DDBJ whole genome shotgun (WGS) entry which is preliminary data.</text>
</comment>
<gene>
    <name evidence="11" type="ORF">DYB36_001478</name>
</gene>
<dbReference type="PANTHER" id="PTHR12581:SF0">
    <property type="entry name" value="KRR1 SMALL SUBUNIT PROCESSOME COMPONENT HOMOLOG"/>
    <property type="match status" value="1"/>
</dbReference>
<evidence type="ECO:0000259" key="10">
    <source>
        <dbReference type="Pfam" id="PF17903"/>
    </source>
</evidence>
<evidence type="ECO:0000256" key="3">
    <source>
        <dbReference type="ARBA" id="ARBA00022517"/>
    </source>
</evidence>
<dbReference type="GO" id="GO:0006364">
    <property type="term" value="P:rRNA processing"/>
    <property type="evidence" value="ECO:0007669"/>
    <property type="project" value="UniProtKB-KW"/>
</dbReference>
<dbReference type="InterPro" id="IPR024166">
    <property type="entry name" value="rRNA_assembly_KRR1"/>
</dbReference>
<evidence type="ECO:0000256" key="1">
    <source>
        <dbReference type="ARBA" id="ARBA00004604"/>
    </source>
</evidence>
<keyword evidence="6" id="KW-0539">Nucleus</keyword>
<dbReference type="GO" id="GO:0003723">
    <property type="term" value="F:RNA binding"/>
    <property type="evidence" value="ECO:0007669"/>
    <property type="project" value="UniProtKB-KW"/>
</dbReference>
<feature type="domain" description="KRR1 small subunit processome component first KH" evidence="10">
    <location>
        <begin position="51"/>
        <end position="125"/>
    </location>
</feature>
<evidence type="ECO:0000256" key="8">
    <source>
        <dbReference type="ARBA" id="ARBA00032993"/>
    </source>
</evidence>
<dbReference type="FunFam" id="3.30.1370.10:FF:000014">
    <property type="entry name" value="KRR1 small subunit processome component"/>
    <property type="match status" value="1"/>
</dbReference>
<dbReference type="Gene3D" id="3.30.1370.10">
    <property type="entry name" value="K Homology domain, type 1"/>
    <property type="match status" value="1"/>
</dbReference>
<evidence type="ECO:0000256" key="6">
    <source>
        <dbReference type="ARBA" id="ARBA00023242"/>
    </source>
</evidence>
<dbReference type="CDD" id="cd22393">
    <property type="entry name" value="KH-I_KRR1_rpt1"/>
    <property type="match status" value="1"/>
</dbReference>
<feature type="compositionally biased region" description="Low complexity" evidence="9">
    <location>
        <begin position="1"/>
        <end position="14"/>
    </location>
</feature>
<feature type="compositionally biased region" description="Low complexity" evidence="9">
    <location>
        <begin position="255"/>
        <end position="266"/>
    </location>
</feature>
<dbReference type="GO" id="GO:0032040">
    <property type="term" value="C:small-subunit processome"/>
    <property type="evidence" value="ECO:0007669"/>
    <property type="project" value="TreeGrafter"/>
</dbReference>
<dbReference type="AlphaFoldDB" id="A0A397BNN2"/>
<keyword evidence="5" id="KW-0694">RNA-binding</keyword>
<evidence type="ECO:0000256" key="2">
    <source>
        <dbReference type="ARBA" id="ARBA00009344"/>
    </source>
</evidence>
<evidence type="ECO:0000256" key="7">
    <source>
        <dbReference type="ARBA" id="ARBA00023274"/>
    </source>
</evidence>
<feature type="region of interest" description="Disordered" evidence="9">
    <location>
        <begin position="206"/>
        <end position="231"/>
    </location>
</feature>
<sequence length="266" mass="30476">MSKDQAPAAAAAPPKGKKHRKDKPWDTDDVAHWKVESWNDDDNKAGMLEESSFATLFPKYREKYLREVWPIVTKALDGVKLVCELNLIEGSMTVRTTRKTTDPYVVLKARDLIKLLARSIPVNQDPKLSGENWDRFLPVFKKKNVQTKKPHVVREKRVYTPFPPAPTPSKIDKEIESGEYFMKEHERQAIKQAKKTQANLEVREQKKAEKASAFVAPVEKKRKRDDKNKFAPTVDDLKNKFLAQEDSKKKKAKSAKVSSLSDFVSK</sequence>
<keyword evidence="4" id="KW-0698">rRNA processing</keyword>
<name>A0A397BNN2_APHAT</name>
<accession>A0A397BNN2</accession>
<feature type="region of interest" description="Disordered" evidence="9">
    <location>
        <begin position="245"/>
        <end position="266"/>
    </location>
</feature>
<evidence type="ECO:0000256" key="5">
    <source>
        <dbReference type="ARBA" id="ARBA00022884"/>
    </source>
</evidence>
<dbReference type="InterPro" id="IPR048550">
    <property type="entry name" value="KRR1-like_KH1_euk"/>
</dbReference>
<evidence type="ECO:0000313" key="12">
    <source>
        <dbReference type="Proteomes" id="UP000265427"/>
    </source>
</evidence>
<dbReference type="PANTHER" id="PTHR12581">
    <property type="entry name" value="HIV-1 REV BINDING PROTEIN 2, 3"/>
    <property type="match status" value="1"/>
</dbReference>